<dbReference type="AlphaFoldDB" id="A0A060DXF1"/>
<dbReference type="SUPFAM" id="SSF56801">
    <property type="entry name" value="Acetyl-CoA synthetase-like"/>
    <property type="match status" value="1"/>
</dbReference>
<evidence type="ECO:0000313" key="4">
    <source>
        <dbReference type="EMBL" id="MFL7904651.1"/>
    </source>
</evidence>
<organism evidence="3 5">
    <name type="scientific">Azospirillum argentinense</name>
    <dbReference type="NCBI Taxonomy" id="2970906"/>
    <lineage>
        <taxon>Bacteria</taxon>
        <taxon>Pseudomonadati</taxon>
        <taxon>Pseudomonadota</taxon>
        <taxon>Alphaproteobacteria</taxon>
        <taxon>Rhodospirillales</taxon>
        <taxon>Azospirillaceae</taxon>
        <taxon>Azospirillum</taxon>
    </lineage>
</organism>
<reference evidence="3 5" key="1">
    <citation type="journal article" date="2014" name="Genome Announc.">
        <title>Complete Genome Sequence of the Model Rhizosphere Strain Azospirillum brasilense Az39, Successfully Applied in Agriculture.</title>
        <authorList>
            <person name="Rivera D."/>
            <person name="Revale S."/>
            <person name="Molina R."/>
            <person name="Gualpa J."/>
            <person name="Puente M."/>
            <person name="Maroniche G."/>
            <person name="Paris G."/>
            <person name="Baker D."/>
            <person name="Clavijo B."/>
            <person name="McLay K."/>
            <person name="Spaepen S."/>
            <person name="Perticari A."/>
            <person name="Vazquez M."/>
            <person name="Wisniewski-Dye F."/>
            <person name="Watkins C."/>
            <person name="Martinez-Abarca F."/>
            <person name="Vanderleyden J."/>
            <person name="Cassan F."/>
        </authorList>
    </citation>
    <scope>NUCLEOTIDE SEQUENCE [LARGE SCALE GENOMIC DNA]</scope>
    <source>
        <strain evidence="3 5">Az39</strain>
        <plasmid evidence="3">AbAZ39_p3</plasmid>
    </source>
</reference>
<gene>
    <name evidence="3" type="ORF">ABAZ39_28330</name>
    <name evidence="4" type="ORF">ACJ41P_26225</name>
</gene>
<dbReference type="InterPro" id="IPR020845">
    <property type="entry name" value="AMP-binding_CS"/>
</dbReference>
<protein>
    <submittedName>
        <fullName evidence="4">Class I adenylate-forming enzyme family protein</fullName>
    </submittedName>
</protein>
<keyword evidence="3" id="KW-0614">Plasmid</keyword>
<dbReference type="GO" id="GO:0016878">
    <property type="term" value="F:acid-thiol ligase activity"/>
    <property type="evidence" value="ECO:0007669"/>
    <property type="project" value="UniProtKB-ARBA"/>
</dbReference>
<dbReference type="InterPro" id="IPR025110">
    <property type="entry name" value="AMP-bd_C"/>
</dbReference>
<evidence type="ECO:0000313" key="5">
    <source>
        <dbReference type="Proteomes" id="UP000027186"/>
    </source>
</evidence>
<proteinExistence type="predicted"/>
<feature type="domain" description="AMP-dependent synthetase/ligase" evidence="1">
    <location>
        <begin position="31"/>
        <end position="387"/>
    </location>
</feature>
<geneLocation type="plasmid" evidence="3 5">
    <name>AbAZ39_p3</name>
</geneLocation>
<keyword evidence="6" id="KW-1185">Reference proteome</keyword>
<dbReference type="Gene3D" id="3.40.50.12780">
    <property type="entry name" value="N-terminal domain of ligase-like"/>
    <property type="match status" value="1"/>
</dbReference>
<dbReference type="EMBL" id="CP007796">
    <property type="protein sequence ID" value="AIB15773.1"/>
    <property type="molecule type" value="Genomic_DNA"/>
</dbReference>
<sequence length="541" mass="59919">MFADFRTEEPDALARRLETATLPDSVFDLLAQTAARHPDAPAWRFIDDGVERSWGEVLAKVETAAAAFAALGIGPGVHVAVMAWNREEFPIAWLALSRLQAVMVPVNATYTSREVEYVLKTSLAAFLILEAEFLPHLDALETVSLPPSSVIVIGDGALGGHRRWQTLMDEAQGRRAPSTPRSADAVLNLQYTSGTTGFSKACMLTNDYWLCLGCSSTEFFATDLRRFYVGSSFFYMVGQRILLNAMVSGGCAFFPRKPGAKRFMLDVAQLECDYCALFEMVYKQPARPSDAHNALKLATIFAFGPESHADFQRRFDVYGQEFYGMTEIGGGTYMPAHRIAEMTGSASCGVVAPFREAMIADEDGNPVPTGATGELCVRGRGLLKGYFGNEEATAQAFRKGWFRTGDLARVDSSGYHYILGRTKDMVRRSGENISAREVEVVLRTLDGIQDAAIVPVPDDYRGEEIKAYIQLAPGVDPSTCTPARIADHCGRHLAAFKVPRYYEYRDSFPLTDSQRVQKKHLLAEKPDLRVGAYDWQDKIWR</sequence>
<dbReference type="PROSITE" id="PS00455">
    <property type="entry name" value="AMP_BINDING"/>
    <property type="match status" value="1"/>
</dbReference>
<dbReference type="Proteomes" id="UP000027186">
    <property type="component" value="Plasmid AbAZ39_p3"/>
</dbReference>
<dbReference type="PANTHER" id="PTHR43767">
    <property type="entry name" value="LONG-CHAIN-FATTY-ACID--COA LIGASE"/>
    <property type="match status" value="1"/>
</dbReference>
<dbReference type="InterPro" id="IPR045851">
    <property type="entry name" value="AMP-bd_C_sf"/>
</dbReference>
<dbReference type="InterPro" id="IPR050237">
    <property type="entry name" value="ATP-dep_AMP-bd_enzyme"/>
</dbReference>
<accession>A0A060DXF1</accession>
<dbReference type="EMBL" id="JBJLSN010000054">
    <property type="protein sequence ID" value="MFL7904651.1"/>
    <property type="molecule type" value="Genomic_DNA"/>
</dbReference>
<dbReference type="InterPro" id="IPR000873">
    <property type="entry name" value="AMP-dep_synth/lig_dom"/>
</dbReference>
<dbReference type="Pfam" id="PF00501">
    <property type="entry name" value="AMP-binding"/>
    <property type="match status" value="1"/>
</dbReference>
<dbReference type="Proteomes" id="UP001628281">
    <property type="component" value="Unassembled WGS sequence"/>
</dbReference>
<dbReference type="Gene3D" id="3.30.300.30">
    <property type="match status" value="1"/>
</dbReference>
<evidence type="ECO:0000259" key="2">
    <source>
        <dbReference type="Pfam" id="PF13193"/>
    </source>
</evidence>
<evidence type="ECO:0000259" key="1">
    <source>
        <dbReference type="Pfam" id="PF00501"/>
    </source>
</evidence>
<evidence type="ECO:0000313" key="3">
    <source>
        <dbReference type="EMBL" id="AIB15773.1"/>
    </source>
</evidence>
<dbReference type="InterPro" id="IPR042099">
    <property type="entry name" value="ANL_N_sf"/>
</dbReference>
<feature type="domain" description="AMP-binding enzyme C-terminal" evidence="2">
    <location>
        <begin position="437"/>
        <end position="513"/>
    </location>
</feature>
<dbReference type="PANTHER" id="PTHR43767:SF1">
    <property type="entry name" value="NONRIBOSOMAL PEPTIDE SYNTHASE PES1 (EUROFUNG)-RELATED"/>
    <property type="match status" value="1"/>
</dbReference>
<reference evidence="4 6" key="2">
    <citation type="submission" date="2024-11" db="EMBL/GenBank/DDBJ databases">
        <title>Draft genome sequences of two bacteria associated to sugarcane roots in Colombia.</title>
        <authorList>
            <person name="Pardo-Diaz S."/>
            <person name="Masmela-Mendoza J."/>
            <person name="Delgadillo-Duran P."/>
            <person name="Bautista E.J."/>
            <person name="Rojas-Tapias D.F."/>
        </authorList>
    </citation>
    <scope>NUCLEOTIDE SEQUENCE [LARGE SCALE GENOMIC DNA]</scope>
    <source>
        <strain evidence="4 6">Ap18</strain>
    </source>
</reference>
<dbReference type="Pfam" id="PF13193">
    <property type="entry name" value="AMP-binding_C"/>
    <property type="match status" value="1"/>
</dbReference>
<dbReference type="KEGG" id="abq:ABAZ39_28330"/>
<name>A0A060DXF1_9PROT</name>
<dbReference type="RefSeq" id="WP_040137520.1">
    <property type="nucleotide sequence ID" value="NZ_CP007796.1"/>
</dbReference>
<evidence type="ECO:0000313" key="6">
    <source>
        <dbReference type="Proteomes" id="UP001628281"/>
    </source>
</evidence>